<organism evidence="3 4">
    <name type="scientific">Reticulomyxa filosa</name>
    <dbReference type="NCBI Taxonomy" id="46433"/>
    <lineage>
        <taxon>Eukaryota</taxon>
        <taxon>Sar</taxon>
        <taxon>Rhizaria</taxon>
        <taxon>Retaria</taxon>
        <taxon>Foraminifera</taxon>
        <taxon>Monothalamids</taxon>
        <taxon>Reticulomyxidae</taxon>
        <taxon>Reticulomyxa</taxon>
    </lineage>
</organism>
<keyword evidence="2" id="KW-0472">Membrane</keyword>
<dbReference type="InterPro" id="IPR023213">
    <property type="entry name" value="CAT-like_dom_sf"/>
</dbReference>
<evidence type="ECO:0000256" key="1">
    <source>
        <dbReference type="SAM" id="MobiDB-lite"/>
    </source>
</evidence>
<gene>
    <name evidence="3" type="ORF">RFI_11407</name>
</gene>
<keyword evidence="2" id="KW-1133">Transmembrane helix</keyword>
<comment type="caution">
    <text evidence="3">The sequence shown here is derived from an EMBL/GenBank/DDBJ whole genome shotgun (WGS) entry which is preliminary data.</text>
</comment>
<evidence type="ECO:0000313" key="4">
    <source>
        <dbReference type="Proteomes" id="UP000023152"/>
    </source>
</evidence>
<keyword evidence="4" id="KW-1185">Reference proteome</keyword>
<evidence type="ECO:0000313" key="3">
    <source>
        <dbReference type="EMBL" id="ETO25730.1"/>
    </source>
</evidence>
<feature type="transmembrane region" description="Helical" evidence="2">
    <location>
        <begin position="146"/>
        <end position="164"/>
    </location>
</feature>
<protein>
    <submittedName>
        <fullName evidence="3">Uncharacterized protein</fullName>
    </submittedName>
</protein>
<feature type="region of interest" description="Disordered" evidence="1">
    <location>
        <begin position="265"/>
        <end position="287"/>
    </location>
</feature>
<dbReference type="Proteomes" id="UP000023152">
    <property type="component" value="Unassembled WGS sequence"/>
</dbReference>
<accession>X6NHC9</accession>
<dbReference type="EMBL" id="ASPP01008317">
    <property type="protein sequence ID" value="ETO25730.1"/>
    <property type="molecule type" value="Genomic_DNA"/>
</dbReference>
<sequence>MFFNVKIYKKRDVLFPQKKIKMVSLDIILQSVAIFVFSAILLNIPRIIRFLDRFVSNFATPAFEIDRRIPTGPIKIVSNKYVYPIPDKSKTSSIRTSIQPLAPIEHWLLAYPIDYTFFYDYRIDPEQFEKALAQVLTKIPIIGGKICKISLFFLSVLLLLFSFGQQRILKNFIRGTSQMKESFFFNKKKPDNHALGIDYKNPKVQLTICETDVVPSIEEKDINEPNWYGKFTNGACHALPYPDQEPVFKVMLTYYYCEKKSKTKNETEEKETKESKDNGKDNNNKKSKNHTLMAIGCMHGAMDGEAFFMLLQCLSEEMKACMSSGTFEPTYEIPSWDRSKLLIPSSQIQTFELI</sequence>
<reference evidence="3 4" key="1">
    <citation type="journal article" date="2013" name="Curr. Biol.">
        <title>The Genome of the Foraminiferan Reticulomyxa filosa.</title>
        <authorList>
            <person name="Glockner G."/>
            <person name="Hulsmann N."/>
            <person name="Schleicher M."/>
            <person name="Noegel A.A."/>
            <person name="Eichinger L."/>
            <person name="Gallinger C."/>
            <person name="Pawlowski J."/>
            <person name="Sierra R."/>
            <person name="Euteneuer U."/>
            <person name="Pillet L."/>
            <person name="Moustafa A."/>
            <person name="Platzer M."/>
            <person name="Groth M."/>
            <person name="Szafranski K."/>
            <person name="Schliwa M."/>
        </authorList>
    </citation>
    <scope>NUCLEOTIDE SEQUENCE [LARGE SCALE GENOMIC DNA]</scope>
</reference>
<dbReference type="Gene3D" id="3.30.559.10">
    <property type="entry name" value="Chloramphenicol acetyltransferase-like domain"/>
    <property type="match status" value="1"/>
</dbReference>
<feature type="compositionally biased region" description="Basic and acidic residues" evidence="1">
    <location>
        <begin position="265"/>
        <end position="284"/>
    </location>
</feature>
<dbReference type="AlphaFoldDB" id="X6NHC9"/>
<proteinExistence type="predicted"/>
<name>X6NHC9_RETFI</name>
<feature type="transmembrane region" description="Helical" evidence="2">
    <location>
        <begin position="20"/>
        <end position="44"/>
    </location>
</feature>
<evidence type="ECO:0000256" key="2">
    <source>
        <dbReference type="SAM" id="Phobius"/>
    </source>
</evidence>
<keyword evidence="2" id="KW-0812">Transmembrane</keyword>